<feature type="compositionally biased region" description="Low complexity" evidence="6">
    <location>
        <begin position="133"/>
        <end position="142"/>
    </location>
</feature>
<comment type="caution">
    <text evidence="7">The sequence shown here is derived from an EMBL/GenBank/DDBJ whole genome shotgun (WGS) entry which is preliminary data.</text>
</comment>
<reference evidence="7 8" key="1">
    <citation type="submission" date="2018-10" db="EMBL/GenBank/DDBJ databases">
        <title>Fifty Aureobasidium pullulans genomes reveal a recombining polyextremotolerant generalist.</title>
        <authorList>
            <person name="Gostincar C."/>
            <person name="Turk M."/>
            <person name="Zajc J."/>
            <person name="Gunde-Cimerman N."/>
        </authorList>
    </citation>
    <scope>NUCLEOTIDE SEQUENCE [LARGE SCALE GENOMIC DNA]</scope>
    <source>
        <strain evidence="7 8">EXF-10751</strain>
    </source>
</reference>
<dbReference type="EMBL" id="QZAN01000038">
    <property type="protein sequence ID" value="THW62406.1"/>
    <property type="molecule type" value="Genomic_DNA"/>
</dbReference>
<dbReference type="Proteomes" id="UP000310421">
    <property type="component" value="Unassembled WGS sequence"/>
</dbReference>
<name>A0A4S9Z7W2_AURPU</name>
<feature type="region of interest" description="Disordered" evidence="6">
    <location>
        <begin position="128"/>
        <end position="152"/>
    </location>
</feature>
<dbReference type="InterPro" id="IPR007023">
    <property type="entry name" value="Ribosom_reg"/>
</dbReference>
<evidence type="ECO:0000256" key="4">
    <source>
        <dbReference type="ARBA" id="ARBA00023242"/>
    </source>
</evidence>
<evidence type="ECO:0000256" key="6">
    <source>
        <dbReference type="SAM" id="MobiDB-lite"/>
    </source>
</evidence>
<feature type="compositionally biased region" description="Basic and acidic residues" evidence="6">
    <location>
        <begin position="206"/>
        <end position="251"/>
    </location>
</feature>
<keyword evidence="3 5" id="KW-0690">Ribosome biogenesis</keyword>
<proteinExistence type="inferred from homology"/>
<feature type="region of interest" description="Disordered" evidence="6">
    <location>
        <begin position="188"/>
        <end position="251"/>
    </location>
</feature>
<dbReference type="Pfam" id="PF04939">
    <property type="entry name" value="RRS1"/>
    <property type="match status" value="1"/>
</dbReference>
<organism evidence="7 8">
    <name type="scientific">Aureobasidium pullulans</name>
    <name type="common">Black yeast</name>
    <name type="synonym">Pullularia pullulans</name>
    <dbReference type="NCBI Taxonomy" id="5580"/>
    <lineage>
        <taxon>Eukaryota</taxon>
        <taxon>Fungi</taxon>
        <taxon>Dikarya</taxon>
        <taxon>Ascomycota</taxon>
        <taxon>Pezizomycotina</taxon>
        <taxon>Dothideomycetes</taxon>
        <taxon>Dothideomycetidae</taxon>
        <taxon>Dothideales</taxon>
        <taxon>Saccotheciaceae</taxon>
        <taxon>Aureobasidium</taxon>
    </lineage>
</organism>
<evidence type="ECO:0000313" key="8">
    <source>
        <dbReference type="Proteomes" id="UP000310421"/>
    </source>
</evidence>
<dbReference type="GO" id="GO:0042254">
    <property type="term" value="P:ribosome biogenesis"/>
    <property type="evidence" value="ECO:0007669"/>
    <property type="project" value="UniProtKB-KW"/>
</dbReference>
<evidence type="ECO:0000256" key="2">
    <source>
        <dbReference type="ARBA" id="ARBA00010077"/>
    </source>
</evidence>
<sequence length="251" mass="28495">MVYLIAVSYRRKSRSLAANLYQRKTGLFYHLTSNTTTTQSSYTQITMSIDEMQIDTDVSTGSKPRLPVTVAKPIPYTFDLGNLLCNDTNPLPPVSTISESDIKSAARDCAQALINQLLSTCPITKSDDSTSVTLGLPTPTTHLPREKPIPADKPMTKWQEFAKKKGIKDKKRDGKMVYDEASGEWLPKYGYKGKNKDGENDWLVEVDEKKGRKDGGEHDARKERREERVERVKRNERRMRANERRNAPNKS</sequence>
<protein>
    <recommendedName>
        <fullName evidence="5">Ribosome biogenesis regulatory protein</fullName>
    </recommendedName>
</protein>
<comment type="function">
    <text evidence="5">Involved in ribosomal large subunit assembly.</text>
</comment>
<evidence type="ECO:0000256" key="5">
    <source>
        <dbReference type="RuleBase" id="RU364132"/>
    </source>
</evidence>
<keyword evidence="4 5" id="KW-0539">Nucleus</keyword>
<evidence type="ECO:0000256" key="1">
    <source>
        <dbReference type="ARBA" id="ARBA00004123"/>
    </source>
</evidence>
<dbReference type="AlphaFoldDB" id="A0A4S9Z7W2"/>
<evidence type="ECO:0000256" key="3">
    <source>
        <dbReference type="ARBA" id="ARBA00022517"/>
    </source>
</evidence>
<accession>A0A4S9Z7W2</accession>
<dbReference type="GO" id="GO:0005634">
    <property type="term" value="C:nucleus"/>
    <property type="evidence" value="ECO:0007669"/>
    <property type="project" value="UniProtKB-SubCell"/>
</dbReference>
<evidence type="ECO:0000313" key="7">
    <source>
        <dbReference type="EMBL" id="THW62406.1"/>
    </source>
</evidence>
<gene>
    <name evidence="7" type="ORF">D6D20_04351</name>
</gene>
<comment type="similarity">
    <text evidence="2 5">Belongs to the RRS1 family.</text>
</comment>
<comment type="subcellular location">
    <subcellularLocation>
        <location evidence="1 5">Nucleus</location>
    </subcellularLocation>
</comment>